<dbReference type="PANTHER" id="PTHR22576">
    <property type="entry name" value="MUCOSA ASSOCIATED LYMPHOID TISSUE LYMPHOMA TRANSLOCATION PROTEIN 1/PARACASPASE"/>
    <property type="match status" value="1"/>
</dbReference>
<name>A0A426S623_9ACTN</name>
<keyword evidence="5" id="KW-1185">Reference proteome</keyword>
<dbReference type="EMBL" id="PDES01000008">
    <property type="protein sequence ID" value="RRQ85303.1"/>
    <property type="molecule type" value="Genomic_DNA"/>
</dbReference>
<proteinExistence type="predicted"/>
<dbReference type="GO" id="GO:0004197">
    <property type="term" value="F:cysteine-type endopeptidase activity"/>
    <property type="evidence" value="ECO:0007669"/>
    <property type="project" value="InterPro"/>
</dbReference>
<dbReference type="GO" id="GO:0006508">
    <property type="term" value="P:proteolysis"/>
    <property type="evidence" value="ECO:0007669"/>
    <property type="project" value="InterPro"/>
</dbReference>
<feature type="domain" description="wHTH-Hsp90 Na associated" evidence="3">
    <location>
        <begin position="1262"/>
        <end position="1307"/>
    </location>
</feature>
<dbReference type="InterPro" id="IPR029030">
    <property type="entry name" value="Caspase-like_dom_sf"/>
</dbReference>
<dbReference type="Gene3D" id="3.30.565.10">
    <property type="entry name" value="Histidine kinase-like ATPase, C-terminal domain"/>
    <property type="match status" value="1"/>
</dbReference>
<evidence type="ECO:0000259" key="3">
    <source>
        <dbReference type="Pfam" id="PF24410"/>
    </source>
</evidence>
<dbReference type="SUPFAM" id="SSF52129">
    <property type="entry name" value="Caspase-like"/>
    <property type="match status" value="1"/>
</dbReference>
<dbReference type="InterPro" id="IPR052039">
    <property type="entry name" value="Caspase-related_regulators"/>
</dbReference>
<protein>
    <recommendedName>
        <fullName evidence="6">Caspase domain protein</fullName>
    </recommendedName>
</protein>
<feature type="domain" description="wHTH-Hsp90 Na associated" evidence="3">
    <location>
        <begin position="1597"/>
        <end position="1647"/>
    </location>
</feature>
<organism evidence="4 5">
    <name type="scientific">Streptomyces griseofuscus</name>
    <dbReference type="NCBI Taxonomy" id="146922"/>
    <lineage>
        <taxon>Bacteria</taxon>
        <taxon>Bacillati</taxon>
        <taxon>Actinomycetota</taxon>
        <taxon>Actinomycetes</taxon>
        <taxon>Kitasatosporales</taxon>
        <taxon>Streptomycetaceae</taxon>
        <taxon>Streptomyces</taxon>
    </lineage>
</organism>
<dbReference type="Proteomes" id="UP000276379">
    <property type="component" value="Unassembled WGS sequence"/>
</dbReference>
<evidence type="ECO:0000313" key="5">
    <source>
        <dbReference type="Proteomes" id="UP000276379"/>
    </source>
</evidence>
<sequence length="1668" mass="185366">MEYSVTATPRSALIIAVPRHDLSTEFEDLSEVVKHDVEGLEAALIESGFNVDVLGAGGNWQATRSSIRSRISEICCTAPADAFVLIHFTGHGVTIDGTDYLVPADVANTWRSGAPAIDTDTLLRLDIADLLRGSTAEAVLFTIDACRDALHDGLGYSGGAATNFPAGNEKTAVIFGCGIGETCGSSRESGSYFTGALTEALSPRTQPRNVREVITFLTRKTRNLARATGRSQNPQAYYPPAGPETISQVVVCEGHNQHQKWMDIVDSDDIWSLCEGAGENRTENLKGSLKQTIEKCSEYYRNTQLQDANPWLDDEYPVRVMQVARRLLTGPTPTSGRGVLSAAELAALAVCPFVREAVLGAAFTECAGLEPSNLEPGTPDNMTNERAALENTWQAHPLVWRKGRELRKRGVFQDAATVSSWLLVRHCLGMEGLWDESFVRSLLRPLASEILEVREQQASRVDDLIDQMIFLARQMNAAPGELNEESAERNQRYWQGDHISLPSGQTEPWRMGEISQILGLAGTLAADIRTFPSVMVDHVGTSDRIEIDQAVRALQDIRWTQSTHDAYLDLDLHCPHQALHAALESLTSWADEAVKRIKLANADHANPRSAIFAHVPRRISCERLRPARDAQTGSIYKLPLLRFQLAESEIRELLMGTQLYGSPTLAIREVYQNALDACRYREARLKYGHQRQSAGDHQWVGMIKFRQGETSDGRRYIECEDNGVGMRAVDLKNTFSRAGRRFEQSRGFRMEQARWRRLDENLRIFPNSRFGIGVFSYFMIADEMVISTRGTDDFGRATDSGLQVHISSSGSLFRITDMPHALPGGGTIVRLYLSEHAAEGTDAISAARTLRSLVWVSEFGLSCTEDGKVTEQWEPGRLYYQGRSAFAPQSGVENFWWVNGRGALLSDGIWVESQNQDREQLFGFVADLKAEHRPALSANRNSLLSIDTAWITDMMERSTDALTGWDKASLNWLWRFCDSGHNMTRELVERFLAVNHSCTYIGDLGHTVEVAIREIGIARIDKHVSGKASRGPNGVGAWRLRLLRDHGIPLARRYEIEPDSIIGYPTLGCWAASVPYADRIGEQSILFVQASISEAAAQNLSLGEALRRLRPLAICGIRVPSPAHLQSSYDYYPDRLDAQLLPDFLGLNLRQPRHREMALRGIGRKSHNGLLDLPRLIERFNRYEQLGLVSGLTAVITSGIDSLSPLDILALGLIDRKSGSEDPAAGSISIREISEALAKWPWEASLHMRSRLGLQYINGIHADTLLVLSENFDRQSPWITGEVSLQDLVSAAGHLHTTVEDVVSKIEPYADLLRVKLPDISEVADLVFHPLDAAILSSDRDIDSLRLPQLIKPVRNAPHEAEFVAQRLEILAGLGFVDGRAPSMVDRWRAGARDAAQAFFNASASELSLTTDTPEQREIFELIVSSRGFQSLERAREAIRVFLGDEFTTAQSAKGAPTFHYHDFMGDAKLDCMLEYWRWAKSGAEGCPPLGHLVAAARYDGVTDFSHLVKSLASRDFIGRRNVIRGEGVAWETHRPDGCDTIIFNEYQAASVTVDYFRLVAIAARFGWTLAGAWSRLAVYIPLGLITDVEEVQEELVPTWFDLVILSSDFCGRKRPLQGRVTMEHVEAAAHEVEMDVPFVLERLQLYSRIFSKFTVSTREARSDANHA</sequence>
<comment type="caution">
    <text evidence="4">The sequence shown here is derived from an EMBL/GenBank/DDBJ whole genome shotgun (WGS) entry which is preliminary data.</text>
</comment>
<dbReference type="InterPro" id="IPR011600">
    <property type="entry name" value="Pept_C14_caspase"/>
</dbReference>
<evidence type="ECO:0000259" key="1">
    <source>
        <dbReference type="Pfam" id="PF00656"/>
    </source>
</evidence>
<dbReference type="SUPFAM" id="SSF55874">
    <property type="entry name" value="ATPase domain of HSP90 chaperone/DNA topoisomerase II/histidine kinase"/>
    <property type="match status" value="1"/>
</dbReference>
<dbReference type="InterPro" id="IPR056506">
    <property type="entry name" value="iHD-CE"/>
</dbReference>
<dbReference type="Pfam" id="PF24401">
    <property type="entry name" value="iHD-CE"/>
    <property type="match status" value="1"/>
</dbReference>
<gene>
    <name evidence="4" type="ORF">CQW44_19960</name>
</gene>
<dbReference type="InterPro" id="IPR056507">
    <property type="entry name" value="wHTH-HSP90_Na-assoc"/>
</dbReference>
<dbReference type="InterPro" id="IPR036890">
    <property type="entry name" value="HATPase_C_sf"/>
</dbReference>
<accession>A0A426S623</accession>
<dbReference type="InterPro" id="IPR020575">
    <property type="entry name" value="Hsp90_N"/>
</dbReference>
<evidence type="ECO:0000259" key="2">
    <source>
        <dbReference type="Pfam" id="PF24401"/>
    </source>
</evidence>
<dbReference type="Pfam" id="PF00656">
    <property type="entry name" value="Peptidase_C14"/>
    <property type="match status" value="1"/>
</dbReference>
<dbReference type="Pfam" id="PF24410">
    <property type="entry name" value="wHTH-HSP90_Na-assoc"/>
    <property type="match status" value="2"/>
</dbReference>
<feature type="domain" description="Peptidase C14 caspase" evidence="1">
    <location>
        <begin position="34"/>
        <end position="237"/>
    </location>
</feature>
<evidence type="ECO:0008006" key="6">
    <source>
        <dbReference type="Google" id="ProtNLM"/>
    </source>
</evidence>
<feature type="domain" description="iHD-CE" evidence="2">
    <location>
        <begin position="261"/>
        <end position="627"/>
    </location>
</feature>
<dbReference type="PANTHER" id="PTHR22576:SF37">
    <property type="entry name" value="MUCOSA-ASSOCIATED LYMPHOID TISSUE LYMPHOMA TRANSLOCATION PROTEIN 1"/>
    <property type="match status" value="1"/>
</dbReference>
<dbReference type="PRINTS" id="PR00775">
    <property type="entry name" value="HEATSHOCK90"/>
</dbReference>
<dbReference type="Gene3D" id="3.40.50.1460">
    <property type="match status" value="1"/>
</dbReference>
<reference evidence="4 5" key="1">
    <citation type="submission" date="2017-10" db="EMBL/GenBank/DDBJ databases">
        <title>Draft genome of actinobacteria isolated from guarana (Paullinia cupana (Mart.) Ducke.</title>
        <authorList>
            <person name="Siqueira K.A."/>
            <person name="Liotti R.G."/>
            <person name="Mendes T.A."/>
            <person name="Soares M.A."/>
        </authorList>
    </citation>
    <scope>NUCLEOTIDE SEQUENCE [LARGE SCALE GENOMIC DNA]</scope>
    <source>
        <strain evidence="4 5">199</strain>
    </source>
</reference>
<evidence type="ECO:0000313" key="4">
    <source>
        <dbReference type="EMBL" id="RRQ85303.1"/>
    </source>
</evidence>